<dbReference type="AlphaFoldDB" id="A0A5J9VTK5"/>
<reference evidence="2 3" key="1">
    <citation type="journal article" date="2019" name="Sci. Rep.">
        <title>A high-quality genome of Eragrostis curvula grass provides insights into Poaceae evolution and supports new strategies to enhance forage quality.</title>
        <authorList>
            <person name="Carballo J."/>
            <person name="Santos B.A.C.M."/>
            <person name="Zappacosta D."/>
            <person name="Garbus I."/>
            <person name="Selva J.P."/>
            <person name="Gallo C.A."/>
            <person name="Diaz A."/>
            <person name="Albertini E."/>
            <person name="Caccamo M."/>
            <person name="Echenique V."/>
        </authorList>
    </citation>
    <scope>NUCLEOTIDE SEQUENCE [LARGE SCALE GENOMIC DNA]</scope>
    <source>
        <strain evidence="3">cv. Victoria</strain>
        <tissue evidence="2">Leaf</tissue>
    </source>
</reference>
<proteinExistence type="predicted"/>
<dbReference type="EMBL" id="RWGY01000007">
    <property type="protein sequence ID" value="TVU38946.1"/>
    <property type="molecule type" value="Genomic_DNA"/>
</dbReference>
<gene>
    <name evidence="2" type="ORF">EJB05_12343</name>
</gene>
<sequence length="338" mass="37037">MEKLVTGMLKSYQVGEEVILEAGLPVEVERAAATTNATSGGDTEILSSSGNENDLGECGSGQTQILRSSAEMPSHGLRSHEGVRGRKSVLSANMNMSSPESGNSVATRTRSRTFAHSPSLSPALESNSRMVDNPEVILRKRRKKQIAVRKMRSAGVLNNQMNAVEGPKTPFVEASPKVSQDLHTLCKQMAGFDTSVLAETGSCPRSSTFDHLGVSDISSHKSRDLKSPHVSGLPESSNLRQGSSLQQTPGHRRTRSLPNSPAIENELYVGRSKEFIQQMKMWRDYGPSYRLSAALDDFGEYIEDPRKRRPVGLPCDGKRVYDDVNLGYTSEDLELDWL</sequence>
<dbReference type="Proteomes" id="UP000324897">
    <property type="component" value="Chromosome 4"/>
</dbReference>
<evidence type="ECO:0000313" key="3">
    <source>
        <dbReference type="Proteomes" id="UP000324897"/>
    </source>
</evidence>
<keyword evidence="3" id="KW-1185">Reference proteome</keyword>
<comment type="caution">
    <text evidence="2">The sequence shown here is derived from an EMBL/GenBank/DDBJ whole genome shotgun (WGS) entry which is preliminary data.</text>
</comment>
<feature type="compositionally biased region" description="Polar residues" evidence="1">
    <location>
        <begin position="234"/>
        <end position="249"/>
    </location>
</feature>
<feature type="compositionally biased region" description="Basic and acidic residues" evidence="1">
    <location>
        <begin position="218"/>
        <end position="227"/>
    </location>
</feature>
<protein>
    <submittedName>
        <fullName evidence="2">Uncharacterized protein</fullName>
    </submittedName>
</protein>
<feature type="non-terminal residue" evidence="2">
    <location>
        <position position="1"/>
    </location>
</feature>
<evidence type="ECO:0000313" key="2">
    <source>
        <dbReference type="EMBL" id="TVU38946.1"/>
    </source>
</evidence>
<feature type="non-terminal residue" evidence="2">
    <location>
        <position position="338"/>
    </location>
</feature>
<dbReference type="OrthoDB" id="721815at2759"/>
<name>A0A5J9VTK5_9POAL</name>
<organism evidence="2 3">
    <name type="scientific">Eragrostis curvula</name>
    <name type="common">weeping love grass</name>
    <dbReference type="NCBI Taxonomy" id="38414"/>
    <lineage>
        <taxon>Eukaryota</taxon>
        <taxon>Viridiplantae</taxon>
        <taxon>Streptophyta</taxon>
        <taxon>Embryophyta</taxon>
        <taxon>Tracheophyta</taxon>
        <taxon>Spermatophyta</taxon>
        <taxon>Magnoliopsida</taxon>
        <taxon>Liliopsida</taxon>
        <taxon>Poales</taxon>
        <taxon>Poaceae</taxon>
        <taxon>PACMAD clade</taxon>
        <taxon>Chloridoideae</taxon>
        <taxon>Eragrostideae</taxon>
        <taxon>Eragrostidinae</taxon>
        <taxon>Eragrostis</taxon>
    </lineage>
</organism>
<dbReference type="Gramene" id="TVU38946">
    <property type="protein sequence ID" value="TVU38946"/>
    <property type="gene ID" value="EJB05_12343"/>
</dbReference>
<evidence type="ECO:0000256" key="1">
    <source>
        <dbReference type="SAM" id="MobiDB-lite"/>
    </source>
</evidence>
<feature type="region of interest" description="Disordered" evidence="1">
    <location>
        <begin position="218"/>
        <end position="261"/>
    </location>
</feature>
<accession>A0A5J9VTK5</accession>